<organism evidence="1 2">
    <name type="scientific">Segetibacter aerophilus</name>
    <dbReference type="NCBI Taxonomy" id="670293"/>
    <lineage>
        <taxon>Bacteria</taxon>
        <taxon>Pseudomonadati</taxon>
        <taxon>Bacteroidota</taxon>
        <taxon>Chitinophagia</taxon>
        <taxon>Chitinophagales</taxon>
        <taxon>Chitinophagaceae</taxon>
        <taxon>Segetibacter</taxon>
    </lineage>
</organism>
<dbReference type="SUPFAM" id="SSF48208">
    <property type="entry name" value="Six-hairpin glycosidases"/>
    <property type="match status" value="1"/>
</dbReference>
<accession>A0A512BIU6</accession>
<dbReference type="RefSeq" id="WP_147206018.1">
    <property type="nucleotide sequence ID" value="NZ_BJYT01000031.1"/>
</dbReference>
<name>A0A512BIU6_9BACT</name>
<dbReference type="EMBL" id="BJYT01000031">
    <property type="protein sequence ID" value="GEO11888.1"/>
    <property type="molecule type" value="Genomic_DNA"/>
</dbReference>
<protein>
    <recommendedName>
        <fullName evidence="3">Alpha-L-rhamnosidase six-hairpin glycosidase domain-containing protein</fullName>
    </recommendedName>
</protein>
<evidence type="ECO:0008006" key="3">
    <source>
        <dbReference type="Google" id="ProtNLM"/>
    </source>
</evidence>
<reference evidence="1 2" key="1">
    <citation type="submission" date="2019-07" db="EMBL/GenBank/DDBJ databases">
        <title>Whole genome shotgun sequence of Segetibacter aerophilus NBRC 106135.</title>
        <authorList>
            <person name="Hosoyama A."/>
            <person name="Uohara A."/>
            <person name="Ohji S."/>
            <person name="Ichikawa N."/>
        </authorList>
    </citation>
    <scope>NUCLEOTIDE SEQUENCE [LARGE SCALE GENOMIC DNA]</scope>
    <source>
        <strain evidence="1 2">NBRC 106135</strain>
    </source>
</reference>
<proteinExistence type="predicted"/>
<sequence>MQKIYFLFILLSFHNTWSQTPYYDSTREGFLVFHPIKTDKQGSIVPWYNEEPGIAYDFVINATWHFWDTMRRDMNGLPYYMNHQVWRPENDPRGLGGDQLAMALSSWQLLYEYSGNERVKENMKFIADYYLTHSLSPANARWPNIPFPYNTMIYSGFYDGDMVIGKGYTQPDKAGSFAYELVKLYKISGNENYLQHAILIANTLARFTKEGNDLESPLPFKVNAFTGEAGVLKSNSRSGKIEGRSVYTTNFVGTIQLWMELMKMKQGDAATYQGALEKMISWMKKYPMQNNKWGPFFEDISGWSDTQINAVTFARFILENKNLFPDWKTNTRNILDWVYEKLGNNQWQKYGGLKVVNEQTAYMTPGNSHTSRQAAAELLYALNTGDNTNKALAVQQLNWATYMVAIDGKNNYPRDEVWLTDGYGDYIRHYLNAMDAAPELAPSNQNHILYSTSIVTQADYYPNLNKRLEFDVKKEDTGSTLIFYRTFDQSSTEKIRLTAKPSKITLNKKVINEVADVATEGWKWEPLKKGGVLYITHQTGNTITIFR</sequence>
<dbReference type="Proteomes" id="UP000321513">
    <property type="component" value="Unassembled WGS sequence"/>
</dbReference>
<dbReference type="OrthoDB" id="5166346at2"/>
<dbReference type="InterPro" id="IPR008928">
    <property type="entry name" value="6-hairpin_glycosidase_sf"/>
</dbReference>
<evidence type="ECO:0000313" key="1">
    <source>
        <dbReference type="EMBL" id="GEO11888.1"/>
    </source>
</evidence>
<keyword evidence="2" id="KW-1185">Reference proteome</keyword>
<comment type="caution">
    <text evidence="1">The sequence shown here is derived from an EMBL/GenBank/DDBJ whole genome shotgun (WGS) entry which is preliminary data.</text>
</comment>
<gene>
    <name evidence="1" type="ORF">SAE01_43840</name>
</gene>
<dbReference type="AlphaFoldDB" id="A0A512BIU6"/>
<evidence type="ECO:0000313" key="2">
    <source>
        <dbReference type="Proteomes" id="UP000321513"/>
    </source>
</evidence>
<dbReference type="GO" id="GO:0005975">
    <property type="term" value="P:carbohydrate metabolic process"/>
    <property type="evidence" value="ECO:0007669"/>
    <property type="project" value="InterPro"/>
</dbReference>